<dbReference type="SUPFAM" id="SSF88659">
    <property type="entry name" value="Sigma3 and sigma4 domains of RNA polymerase sigma factors"/>
    <property type="match status" value="1"/>
</dbReference>
<dbReference type="PANTHER" id="PTHR43133:SF25">
    <property type="entry name" value="RNA POLYMERASE SIGMA FACTOR RFAY-RELATED"/>
    <property type="match status" value="1"/>
</dbReference>
<reference evidence="7" key="1">
    <citation type="submission" date="2024-06" db="EMBL/GenBank/DDBJ databases">
        <title>Caulobacter inopinatus, sp. nov.</title>
        <authorList>
            <person name="Donachie S.P."/>
        </authorList>
    </citation>
    <scope>NUCLEOTIDE SEQUENCE</scope>
    <source>
        <strain evidence="7">73W</strain>
    </source>
</reference>
<accession>A0AB39KTI1</accession>
<dbReference type="GO" id="GO:0006352">
    <property type="term" value="P:DNA-templated transcription initiation"/>
    <property type="evidence" value="ECO:0007669"/>
    <property type="project" value="InterPro"/>
</dbReference>
<dbReference type="Gene3D" id="1.10.1740.10">
    <property type="match status" value="1"/>
</dbReference>
<dbReference type="PANTHER" id="PTHR43133">
    <property type="entry name" value="RNA POLYMERASE ECF-TYPE SIGMA FACTO"/>
    <property type="match status" value="1"/>
</dbReference>
<dbReference type="InterPro" id="IPR036388">
    <property type="entry name" value="WH-like_DNA-bd_sf"/>
</dbReference>
<dbReference type="GO" id="GO:0003677">
    <property type="term" value="F:DNA binding"/>
    <property type="evidence" value="ECO:0007669"/>
    <property type="project" value="InterPro"/>
</dbReference>
<comment type="similarity">
    <text evidence="1">Belongs to the sigma-70 factor family. ECF subfamily.</text>
</comment>
<evidence type="ECO:0000259" key="6">
    <source>
        <dbReference type="Pfam" id="PF08281"/>
    </source>
</evidence>
<name>A0AB39KTI1_9CAUL</name>
<feature type="domain" description="RNA polymerase sigma-70 region 2" evidence="5">
    <location>
        <begin position="25"/>
        <end position="93"/>
    </location>
</feature>
<dbReference type="InterPro" id="IPR013324">
    <property type="entry name" value="RNA_pol_sigma_r3/r4-like"/>
</dbReference>
<dbReference type="RefSeq" id="WP_369060132.1">
    <property type="nucleotide sequence ID" value="NZ_CP158375.1"/>
</dbReference>
<dbReference type="AlphaFoldDB" id="A0AB39KTI1"/>
<dbReference type="SUPFAM" id="SSF88946">
    <property type="entry name" value="Sigma2 domain of RNA polymerase sigma factors"/>
    <property type="match status" value="1"/>
</dbReference>
<dbReference type="InterPro" id="IPR007627">
    <property type="entry name" value="RNA_pol_sigma70_r2"/>
</dbReference>
<protein>
    <submittedName>
        <fullName evidence="7">RNA polymerase sigma factor</fullName>
    </submittedName>
</protein>
<sequence>MNTGWSDEALVAQARAGSDAAFMRLVQRHEAVLRGFLRRSLGRSAAEADDLAQEVFLAAWSNLDGLKDPTRVRAWLCGMGWRKARDRMRSQRRDAARDGAWLEIAEATPGLSAEDRLAVAQTMGELSEGQRACVTLCLVEGWSHSEAAEVLDLPLGTVKSYVDRGRARLLSALGGSDGA</sequence>
<dbReference type="InterPro" id="IPR013325">
    <property type="entry name" value="RNA_pol_sigma_r2"/>
</dbReference>
<organism evidence="7">
    <name type="scientific">Caulobacter sp. 73W</name>
    <dbReference type="NCBI Taxonomy" id="3161137"/>
    <lineage>
        <taxon>Bacteria</taxon>
        <taxon>Pseudomonadati</taxon>
        <taxon>Pseudomonadota</taxon>
        <taxon>Alphaproteobacteria</taxon>
        <taxon>Caulobacterales</taxon>
        <taxon>Caulobacteraceae</taxon>
        <taxon>Caulobacter</taxon>
    </lineage>
</organism>
<dbReference type="NCBIfam" id="TIGR02937">
    <property type="entry name" value="sigma70-ECF"/>
    <property type="match status" value="1"/>
</dbReference>
<proteinExistence type="inferred from homology"/>
<gene>
    <name evidence="7" type="ORF">ABOZ73_01485</name>
</gene>
<dbReference type="InterPro" id="IPR014284">
    <property type="entry name" value="RNA_pol_sigma-70_dom"/>
</dbReference>
<evidence type="ECO:0000313" key="7">
    <source>
        <dbReference type="EMBL" id="XDO97126.1"/>
    </source>
</evidence>
<evidence type="ECO:0000256" key="4">
    <source>
        <dbReference type="ARBA" id="ARBA00023163"/>
    </source>
</evidence>
<keyword evidence="3" id="KW-0731">Sigma factor</keyword>
<evidence type="ECO:0000256" key="3">
    <source>
        <dbReference type="ARBA" id="ARBA00023082"/>
    </source>
</evidence>
<dbReference type="InterPro" id="IPR013249">
    <property type="entry name" value="RNA_pol_sigma70_r4_t2"/>
</dbReference>
<dbReference type="CDD" id="cd06171">
    <property type="entry name" value="Sigma70_r4"/>
    <property type="match status" value="1"/>
</dbReference>
<dbReference type="Pfam" id="PF08281">
    <property type="entry name" value="Sigma70_r4_2"/>
    <property type="match status" value="1"/>
</dbReference>
<feature type="domain" description="RNA polymerase sigma factor 70 region 4 type 2" evidence="6">
    <location>
        <begin position="117"/>
        <end position="169"/>
    </location>
</feature>
<dbReference type="InterPro" id="IPR039425">
    <property type="entry name" value="RNA_pol_sigma-70-like"/>
</dbReference>
<dbReference type="GO" id="GO:0016987">
    <property type="term" value="F:sigma factor activity"/>
    <property type="evidence" value="ECO:0007669"/>
    <property type="project" value="UniProtKB-KW"/>
</dbReference>
<evidence type="ECO:0000259" key="5">
    <source>
        <dbReference type="Pfam" id="PF04542"/>
    </source>
</evidence>
<evidence type="ECO:0000256" key="1">
    <source>
        <dbReference type="ARBA" id="ARBA00010641"/>
    </source>
</evidence>
<keyword evidence="4" id="KW-0804">Transcription</keyword>
<keyword evidence="2" id="KW-0805">Transcription regulation</keyword>
<dbReference type="Gene3D" id="1.10.10.10">
    <property type="entry name" value="Winged helix-like DNA-binding domain superfamily/Winged helix DNA-binding domain"/>
    <property type="match status" value="1"/>
</dbReference>
<dbReference type="Pfam" id="PF04542">
    <property type="entry name" value="Sigma70_r2"/>
    <property type="match status" value="1"/>
</dbReference>
<dbReference type="EMBL" id="CP158375">
    <property type="protein sequence ID" value="XDO97126.1"/>
    <property type="molecule type" value="Genomic_DNA"/>
</dbReference>
<evidence type="ECO:0000256" key="2">
    <source>
        <dbReference type="ARBA" id="ARBA00023015"/>
    </source>
</evidence>